<dbReference type="GO" id="GO:0005634">
    <property type="term" value="C:nucleus"/>
    <property type="evidence" value="ECO:0000318"/>
    <property type="project" value="GO_Central"/>
</dbReference>
<reference evidence="21" key="2">
    <citation type="submission" date="2025-08" db="UniProtKB">
        <authorList>
            <consortium name="Ensembl"/>
        </authorList>
    </citation>
    <scope>IDENTIFICATION</scope>
</reference>
<dbReference type="Gene3D" id="1.10.10.10">
    <property type="entry name" value="Winged helix-like DNA-binding domain superfamily/Winged helix DNA-binding domain"/>
    <property type="match status" value="1"/>
</dbReference>
<organism evidence="21 22">
    <name type="scientific">Anolis carolinensis</name>
    <name type="common">Green anole</name>
    <name type="synonym">American chameleon</name>
    <dbReference type="NCBI Taxonomy" id="28377"/>
    <lineage>
        <taxon>Eukaryota</taxon>
        <taxon>Metazoa</taxon>
        <taxon>Chordata</taxon>
        <taxon>Craniata</taxon>
        <taxon>Vertebrata</taxon>
        <taxon>Euteleostomi</taxon>
        <taxon>Lepidosauria</taxon>
        <taxon>Squamata</taxon>
        <taxon>Bifurcata</taxon>
        <taxon>Unidentata</taxon>
        <taxon>Episquamata</taxon>
        <taxon>Toxicofera</taxon>
        <taxon>Iguania</taxon>
        <taxon>Dactyloidae</taxon>
        <taxon>Anolis</taxon>
    </lineage>
</organism>
<keyword evidence="16 18" id="KW-0539">Nucleus</keyword>
<dbReference type="InterPro" id="IPR014857">
    <property type="entry name" value="Nse1_RING_C4HC3-type"/>
</dbReference>
<dbReference type="EC" id="2.3.2.27" evidence="5 18"/>
<dbReference type="PROSITE" id="PS50089">
    <property type="entry name" value="ZF_RING_2"/>
    <property type="match status" value="1"/>
</dbReference>
<evidence type="ECO:0000313" key="22">
    <source>
        <dbReference type="Proteomes" id="UP000001646"/>
    </source>
</evidence>
<dbReference type="PANTHER" id="PTHR20973:SF0">
    <property type="entry name" value="NON-STRUCTURAL MAINTENANCE OF CHROMOSOMES ELEMENT 1 HOMOLOG"/>
    <property type="match status" value="1"/>
</dbReference>
<keyword evidence="11 18" id="KW-0833">Ubl conjugation pathway</keyword>
<name>A0A803T1Y8_ANOCA</name>
<evidence type="ECO:0000256" key="3">
    <source>
        <dbReference type="ARBA" id="ARBA00004574"/>
    </source>
</evidence>
<comment type="function">
    <text evidence="18">RING-type zinc finger-containing E3 ubiquitin ligase that assembles with melanoma antigen protein (MAGE) to catalyze the direct transfer of ubiquitin from E2 ubiquitin-conjugating enzyme to a specific substrate. Involved in maintenance of genome integrity, DNA damage response and DNA repair.</text>
</comment>
<dbReference type="PANTHER" id="PTHR20973">
    <property type="entry name" value="NON-SMC ELEMENT 1-RELATED"/>
    <property type="match status" value="1"/>
</dbReference>
<dbReference type="Pfam" id="PF08746">
    <property type="entry name" value="zf-RING-like"/>
    <property type="match status" value="1"/>
</dbReference>
<evidence type="ECO:0000259" key="20">
    <source>
        <dbReference type="PROSITE" id="PS50089"/>
    </source>
</evidence>
<keyword evidence="13" id="KW-0779">Telomere</keyword>
<accession>A0A803T1Y8</accession>
<dbReference type="AlphaFoldDB" id="A0A803T1Y8"/>
<feature type="compositionally biased region" description="Low complexity" evidence="19">
    <location>
        <begin position="53"/>
        <end position="66"/>
    </location>
</feature>
<dbReference type="Proteomes" id="UP000001646">
    <property type="component" value="Unplaced"/>
</dbReference>
<keyword evidence="10 17" id="KW-0863">Zinc-finger</keyword>
<reference evidence="21" key="3">
    <citation type="submission" date="2025-09" db="UniProtKB">
        <authorList>
            <consortium name="Ensembl"/>
        </authorList>
    </citation>
    <scope>IDENTIFICATION</scope>
</reference>
<keyword evidence="15 18" id="KW-0234">DNA repair</keyword>
<evidence type="ECO:0000256" key="2">
    <source>
        <dbReference type="ARBA" id="ARBA00004123"/>
    </source>
</evidence>
<dbReference type="InterPro" id="IPR001841">
    <property type="entry name" value="Znf_RING"/>
</dbReference>
<keyword evidence="13" id="KW-0158">Chromosome</keyword>
<dbReference type="GO" id="GO:0000781">
    <property type="term" value="C:chromosome, telomeric region"/>
    <property type="evidence" value="ECO:0007669"/>
    <property type="project" value="UniProtKB-SubCell"/>
</dbReference>
<dbReference type="InterPro" id="IPR011513">
    <property type="entry name" value="Nse1"/>
</dbReference>
<evidence type="ECO:0000256" key="9">
    <source>
        <dbReference type="ARBA" id="ARBA00022763"/>
    </source>
</evidence>
<evidence type="ECO:0000313" key="21">
    <source>
        <dbReference type="Ensembl" id="ENSACAP00000029228.1"/>
    </source>
</evidence>
<dbReference type="GO" id="GO:0004842">
    <property type="term" value="F:ubiquitin-protein transferase activity"/>
    <property type="evidence" value="ECO:0000318"/>
    <property type="project" value="GO_Central"/>
</dbReference>
<feature type="region of interest" description="Disordered" evidence="19">
    <location>
        <begin position="1"/>
        <end position="69"/>
    </location>
</feature>
<evidence type="ECO:0000256" key="4">
    <source>
        <dbReference type="ARBA" id="ARBA00010258"/>
    </source>
</evidence>
<dbReference type="InterPro" id="IPR036388">
    <property type="entry name" value="WH-like_DNA-bd_sf"/>
</dbReference>
<proteinExistence type="inferred from homology"/>
<evidence type="ECO:0000256" key="5">
    <source>
        <dbReference type="ARBA" id="ARBA00012483"/>
    </source>
</evidence>
<evidence type="ECO:0000256" key="16">
    <source>
        <dbReference type="ARBA" id="ARBA00023242"/>
    </source>
</evidence>
<dbReference type="Bgee" id="ENSACAG00000003591">
    <property type="expression patterns" value="Expressed in kidney and 12 other cell types or tissues"/>
</dbReference>
<gene>
    <name evidence="21" type="primary">NSMCE1</name>
</gene>
<dbReference type="FunFam" id="1.10.10.10:FF:000270">
    <property type="entry name" value="Non-structural maintenance of chromosomes element 1 homolog"/>
    <property type="match status" value="1"/>
</dbReference>
<dbReference type="Ensembl" id="ENSACAT00000055279.1">
    <property type="protein sequence ID" value="ENSACAP00000029228.1"/>
    <property type="gene ID" value="ENSACAG00000003591.4"/>
</dbReference>
<evidence type="ECO:0000256" key="18">
    <source>
        <dbReference type="RuleBase" id="RU368018"/>
    </source>
</evidence>
<dbReference type="InParanoid" id="A0A803T1Y8"/>
<comment type="subcellular location">
    <subcellularLocation>
        <location evidence="3">Chromosome</location>
        <location evidence="3">Telomere</location>
    </subcellularLocation>
    <subcellularLocation>
        <location evidence="2 18">Nucleus</location>
    </subcellularLocation>
</comment>
<evidence type="ECO:0000256" key="19">
    <source>
        <dbReference type="SAM" id="MobiDB-lite"/>
    </source>
</evidence>
<comment type="similarity">
    <text evidence="4 18">Belongs to the NSE1 family.</text>
</comment>
<keyword evidence="14 18" id="KW-0233">DNA recombination</keyword>
<evidence type="ECO:0000256" key="8">
    <source>
        <dbReference type="ARBA" id="ARBA00022723"/>
    </source>
</evidence>
<comment type="subunit">
    <text evidence="18">Component of the Smc5-Smc6 complex.</text>
</comment>
<keyword evidence="22" id="KW-1185">Reference proteome</keyword>
<dbReference type="GeneTree" id="ENSGT00390000009084"/>
<protein>
    <recommendedName>
        <fullName evidence="6 18">Non-structural maintenance of chromosomes element 1 homolog</fullName>
        <ecNumber evidence="5 18">2.3.2.27</ecNumber>
    </recommendedName>
</protein>
<evidence type="ECO:0000256" key="14">
    <source>
        <dbReference type="ARBA" id="ARBA00023172"/>
    </source>
</evidence>
<dbReference type="GO" id="GO:0030915">
    <property type="term" value="C:Smc5-Smc6 complex"/>
    <property type="evidence" value="ECO:0000318"/>
    <property type="project" value="GO_Central"/>
</dbReference>
<comment type="catalytic activity">
    <reaction evidence="1 18">
        <text>S-ubiquitinyl-[E2 ubiquitin-conjugating enzyme]-L-cysteine + [acceptor protein]-L-lysine = [E2 ubiquitin-conjugating enzyme]-L-cysteine + N(6)-ubiquitinyl-[acceptor protein]-L-lysine.</text>
        <dbReference type="EC" id="2.3.2.27"/>
    </reaction>
</comment>
<evidence type="ECO:0000256" key="12">
    <source>
        <dbReference type="ARBA" id="ARBA00022833"/>
    </source>
</evidence>
<evidence type="ECO:0000256" key="6">
    <source>
        <dbReference type="ARBA" id="ARBA00019422"/>
    </source>
</evidence>
<dbReference type="CDD" id="cd16493">
    <property type="entry name" value="RING-CH-C4HC3_NSE1"/>
    <property type="match status" value="1"/>
</dbReference>
<dbReference type="Pfam" id="PF07574">
    <property type="entry name" value="SMC_Nse1"/>
    <property type="match status" value="1"/>
</dbReference>
<dbReference type="GO" id="GO:0000724">
    <property type="term" value="P:double-strand break repair via homologous recombination"/>
    <property type="evidence" value="ECO:0000318"/>
    <property type="project" value="GO_Central"/>
</dbReference>
<dbReference type="InterPro" id="IPR013083">
    <property type="entry name" value="Znf_RING/FYVE/PHD"/>
</dbReference>
<evidence type="ECO:0000256" key="1">
    <source>
        <dbReference type="ARBA" id="ARBA00000900"/>
    </source>
</evidence>
<evidence type="ECO:0000256" key="11">
    <source>
        <dbReference type="ARBA" id="ARBA00022786"/>
    </source>
</evidence>
<evidence type="ECO:0000256" key="13">
    <source>
        <dbReference type="ARBA" id="ARBA00022895"/>
    </source>
</evidence>
<feature type="domain" description="RING-type" evidence="20">
    <location>
        <begin position="200"/>
        <end position="241"/>
    </location>
</feature>
<dbReference type="GO" id="GO:0008270">
    <property type="term" value="F:zinc ion binding"/>
    <property type="evidence" value="ECO:0007669"/>
    <property type="project" value="UniProtKB-KW"/>
</dbReference>
<evidence type="ECO:0000256" key="7">
    <source>
        <dbReference type="ARBA" id="ARBA00022679"/>
    </source>
</evidence>
<keyword evidence="9 18" id="KW-0227">DNA damage</keyword>
<sequence>MEATFGRKSPDPLPLSASGAARHLHWHHQHAAEATLHGDPEGPGRGGREAPLRRGQQQQEGGRATPLGGGFFGGWFGPPPAMPLLDAPTCLPLAQVNLAENGITQLASDYAENELELFKKTMDLILSSENGFASSTAILNLADQVKPKKMKKVEAEQLLQSLVQSKWLQEKEGEYTLSIRSILELEQYIFRHYPDMAHKCHFCHSLCIQSQICEDCGTAVHLHCLARYFRTQAEPRCPHCKQFWPHRVPGPVAHGPLQNHRLLRGQVVVPEVLQRWAEKVRNGRLALHGGDHREVPLDLLQQGAKTRRVLLSLGSEACKALLRDPFHCPWMTAIQSQKEDLEREGEPF</sequence>
<evidence type="ECO:0000256" key="17">
    <source>
        <dbReference type="PROSITE-ProRule" id="PRU00175"/>
    </source>
</evidence>
<dbReference type="GO" id="GO:0061630">
    <property type="term" value="F:ubiquitin protein ligase activity"/>
    <property type="evidence" value="ECO:0007669"/>
    <property type="project" value="UniProtKB-UniRule"/>
</dbReference>
<keyword evidence="7 18" id="KW-0808">Transferase</keyword>
<dbReference type="Gene3D" id="3.30.40.10">
    <property type="entry name" value="Zinc/RING finger domain, C3HC4 (zinc finger)"/>
    <property type="match status" value="1"/>
</dbReference>
<keyword evidence="8 18" id="KW-0479">Metal-binding</keyword>
<evidence type="ECO:0000256" key="15">
    <source>
        <dbReference type="ARBA" id="ARBA00023204"/>
    </source>
</evidence>
<keyword evidence="12 18" id="KW-0862">Zinc</keyword>
<reference evidence="21" key="1">
    <citation type="submission" date="2009-12" db="EMBL/GenBank/DDBJ databases">
        <title>The Genome Sequence of Anolis carolinensis (Green Anole Lizard).</title>
        <authorList>
            <consortium name="The Genome Sequencing Platform"/>
            <person name="Di Palma F."/>
            <person name="Alfoldi J."/>
            <person name="Heiman D."/>
            <person name="Young S."/>
            <person name="Grabherr M."/>
            <person name="Johnson J."/>
            <person name="Lander E.S."/>
            <person name="Lindblad-Toh K."/>
        </authorList>
    </citation>
    <scope>NUCLEOTIDE SEQUENCE [LARGE SCALE GENOMIC DNA]</scope>
    <source>
        <strain evidence="21">JBL SC #1</strain>
    </source>
</reference>
<feature type="compositionally biased region" description="Basic and acidic residues" evidence="19">
    <location>
        <begin position="36"/>
        <end position="52"/>
    </location>
</feature>
<evidence type="ECO:0000256" key="10">
    <source>
        <dbReference type="ARBA" id="ARBA00022771"/>
    </source>
</evidence>